<dbReference type="InterPro" id="IPR016147">
    <property type="entry name" value="Pili_assmbl_chaperone_N"/>
</dbReference>
<dbReference type="InterPro" id="IPR001829">
    <property type="entry name" value="Pili_assmbl_chaperone_bac"/>
</dbReference>
<dbReference type="Proteomes" id="UP000254535">
    <property type="component" value="Chromosome"/>
</dbReference>
<dbReference type="InterPro" id="IPR008962">
    <property type="entry name" value="PapD-like_sf"/>
</dbReference>
<dbReference type="SUPFAM" id="SSF49584">
    <property type="entry name" value="Periplasmic chaperone C-domain"/>
    <property type="match status" value="1"/>
</dbReference>
<dbReference type="PRINTS" id="PR00969">
    <property type="entry name" value="CHAPERONPILI"/>
</dbReference>
<comment type="similarity">
    <text evidence="2">Belongs to the periplasmic pilus chaperone family.</text>
</comment>
<dbReference type="InterPro" id="IPR016148">
    <property type="entry name" value="Pili_assmbl_chaperone_C"/>
</dbReference>
<dbReference type="Gene3D" id="2.60.40.10">
    <property type="entry name" value="Immunoglobulins"/>
    <property type="match status" value="2"/>
</dbReference>
<sequence length="235" mass="25707">MNAFLRKAIASVLLVSFWVPGSIRAAGMVPETPVVVLDEGVGEAGINVFNSESHPALLHTSVEDVPQDTESLLLLTPPVARVEPGATQRVRFILRSAQPLKTERLKRVIFEGIAPQDSTGKAQVSLSVRQNIPVILRPANLPVDREPWKHLVWSRQGTDIQVRNPSPYVVRLGHSVTLLPGQREMDLGRTYVLPGEQLSLSGTPDPSHAPLQVRLFPVTTYGFAIAHFDAPLVTD</sequence>
<dbReference type="GO" id="GO:0071555">
    <property type="term" value="P:cell wall organization"/>
    <property type="evidence" value="ECO:0007669"/>
    <property type="project" value="InterPro"/>
</dbReference>
<proteinExistence type="inferred from homology"/>
<feature type="signal peptide" evidence="6">
    <location>
        <begin position="1"/>
        <end position="25"/>
    </location>
</feature>
<dbReference type="PANTHER" id="PTHR30251">
    <property type="entry name" value="PILUS ASSEMBLY CHAPERONE"/>
    <property type="match status" value="1"/>
</dbReference>
<evidence type="ECO:0000259" key="7">
    <source>
        <dbReference type="Pfam" id="PF00345"/>
    </source>
</evidence>
<dbReference type="PANTHER" id="PTHR30251:SF3">
    <property type="entry name" value="FIMBRIAL CHAPARONE PROTEIN"/>
    <property type="match status" value="1"/>
</dbReference>
<dbReference type="InterPro" id="IPR036316">
    <property type="entry name" value="Pili_assmbl_chap_C_dom_sf"/>
</dbReference>
<organism evidence="9 10">
    <name type="scientific">Pseudomonas fluorescens</name>
    <dbReference type="NCBI Taxonomy" id="294"/>
    <lineage>
        <taxon>Bacteria</taxon>
        <taxon>Pseudomonadati</taxon>
        <taxon>Pseudomonadota</taxon>
        <taxon>Gammaproteobacteria</taxon>
        <taxon>Pseudomonadales</taxon>
        <taxon>Pseudomonadaceae</taxon>
        <taxon>Pseudomonas</taxon>
    </lineage>
</organism>
<evidence type="ECO:0000256" key="3">
    <source>
        <dbReference type="ARBA" id="ARBA00022729"/>
    </source>
</evidence>
<dbReference type="InterPro" id="IPR050643">
    <property type="entry name" value="Periplasmic_pilus_chap"/>
</dbReference>
<evidence type="ECO:0000256" key="6">
    <source>
        <dbReference type="SAM" id="SignalP"/>
    </source>
</evidence>
<feature type="domain" description="Pili assembly chaperone N-terminal" evidence="7">
    <location>
        <begin position="28"/>
        <end position="141"/>
    </location>
</feature>
<dbReference type="NCBIfam" id="NF007392">
    <property type="entry name" value="PRK09918.1"/>
    <property type="match status" value="1"/>
</dbReference>
<evidence type="ECO:0000256" key="5">
    <source>
        <dbReference type="ARBA" id="ARBA00023186"/>
    </source>
</evidence>
<keyword evidence="3 6" id="KW-0732">Signal</keyword>
<keyword evidence="5" id="KW-0143">Chaperone</keyword>
<dbReference type="InterPro" id="IPR013783">
    <property type="entry name" value="Ig-like_fold"/>
</dbReference>
<comment type="subcellular location">
    <subcellularLocation>
        <location evidence="1">Periplasm</location>
    </subcellularLocation>
</comment>
<evidence type="ECO:0000259" key="8">
    <source>
        <dbReference type="Pfam" id="PF02753"/>
    </source>
</evidence>
<keyword evidence="4" id="KW-0574">Periplasm</keyword>
<feature type="chain" id="PRO_5016814568" evidence="6">
    <location>
        <begin position="26"/>
        <end position="235"/>
    </location>
</feature>
<gene>
    <name evidence="9" type="ORF">CFN16_27295</name>
</gene>
<evidence type="ECO:0000256" key="4">
    <source>
        <dbReference type="ARBA" id="ARBA00022764"/>
    </source>
</evidence>
<evidence type="ECO:0000313" key="10">
    <source>
        <dbReference type="Proteomes" id="UP000254535"/>
    </source>
</evidence>
<dbReference type="SUPFAM" id="SSF49354">
    <property type="entry name" value="PapD-like"/>
    <property type="match status" value="1"/>
</dbReference>
<dbReference type="Pfam" id="PF00345">
    <property type="entry name" value="PapD_N"/>
    <property type="match status" value="1"/>
</dbReference>
<protein>
    <submittedName>
        <fullName evidence="9">Fimbrial chaperone protein</fullName>
    </submittedName>
</protein>
<accession>A0A345V4Q5</accession>
<evidence type="ECO:0000313" key="9">
    <source>
        <dbReference type="EMBL" id="AXJ07707.1"/>
    </source>
</evidence>
<dbReference type="GO" id="GO:0030288">
    <property type="term" value="C:outer membrane-bounded periplasmic space"/>
    <property type="evidence" value="ECO:0007669"/>
    <property type="project" value="InterPro"/>
</dbReference>
<name>A0A345V4Q5_PSEFL</name>
<dbReference type="AlphaFoldDB" id="A0A345V4Q5"/>
<evidence type="ECO:0000256" key="1">
    <source>
        <dbReference type="ARBA" id="ARBA00004418"/>
    </source>
</evidence>
<reference evidence="9 10" key="1">
    <citation type="submission" date="2017-07" db="EMBL/GenBank/DDBJ databases">
        <title>Genome sequence of Pseudomonas NEP1.</title>
        <authorList>
            <person name="Nascimento F.X."/>
        </authorList>
    </citation>
    <scope>NUCLEOTIDE SEQUENCE [LARGE SCALE GENOMIC DNA]</scope>
    <source>
        <strain evidence="9 10">NEP1</strain>
    </source>
</reference>
<dbReference type="EMBL" id="CP022313">
    <property type="protein sequence ID" value="AXJ07707.1"/>
    <property type="molecule type" value="Genomic_DNA"/>
</dbReference>
<dbReference type="Pfam" id="PF02753">
    <property type="entry name" value="PapD_C"/>
    <property type="match status" value="1"/>
</dbReference>
<dbReference type="RefSeq" id="WP_115079678.1">
    <property type="nucleotide sequence ID" value="NZ_CP022313.1"/>
</dbReference>
<feature type="domain" description="Pili assembly chaperone C-terminal" evidence="8">
    <location>
        <begin position="162"/>
        <end position="222"/>
    </location>
</feature>
<evidence type="ECO:0000256" key="2">
    <source>
        <dbReference type="ARBA" id="ARBA00007399"/>
    </source>
</evidence>